<organism evidence="1 2">
    <name type="scientific">Portunus trituberculatus</name>
    <name type="common">Swimming crab</name>
    <name type="synonym">Neptunus trituberculatus</name>
    <dbReference type="NCBI Taxonomy" id="210409"/>
    <lineage>
        <taxon>Eukaryota</taxon>
        <taxon>Metazoa</taxon>
        <taxon>Ecdysozoa</taxon>
        <taxon>Arthropoda</taxon>
        <taxon>Crustacea</taxon>
        <taxon>Multicrustacea</taxon>
        <taxon>Malacostraca</taxon>
        <taxon>Eumalacostraca</taxon>
        <taxon>Eucarida</taxon>
        <taxon>Decapoda</taxon>
        <taxon>Pleocyemata</taxon>
        <taxon>Brachyura</taxon>
        <taxon>Eubrachyura</taxon>
        <taxon>Portunoidea</taxon>
        <taxon>Portunidae</taxon>
        <taxon>Portuninae</taxon>
        <taxon>Portunus</taxon>
    </lineage>
</organism>
<proteinExistence type="predicted"/>
<dbReference type="Proteomes" id="UP000324222">
    <property type="component" value="Unassembled WGS sequence"/>
</dbReference>
<keyword evidence="2" id="KW-1185">Reference proteome</keyword>
<dbReference type="EMBL" id="VSRR010021989">
    <property type="protein sequence ID" value="MPC64366.1"/>
    <property type="molecule type" value="Genomic_DNA"/>
</dbReference>
<protein>
    <submittedName>
        <fullName evidence="1">Uncharacterized protein</fullName>
    </submittedName>
</protein>
<evidence type="ECO:0000313" key="2">
    <source>
        <dbReference type="Proteomes" id="UP000324222"/>
    </source>
</evidence>
<comment type="caution">
    <text evidence="1">The sequence shown here is derived from an EMBL/GenBank/DDBJ whole genome shotgun (WGS) entry which is preliminary data.</text>
</comment>
<name>A0A5B7H3A8_PORTR</name>
<sequence length="114" mass="13104">MSGRFSTLPCSGALLTKRGYRVVFCWVPAGVTLVFPGMNTLKRQQVALHRLPLSRQDVFQFIRLAIVARWQRRWQTGVATSKMGEITTSVLHDWTYTNIRGRRTQIVLARLSDR</sequence>
<evidence type="ECO:0000313" key="1">
    <source>
        <dbReference type="EMBL" id="MPC64366.1"/>
    </source>
</evidence>
<gene>
    <name evidence="1" type="ORF">E2C01_058480</name>
</gene>
<dbReference type="AlphaFoldDB" id="A0A5B7H3A8"/>
<accession>A0A5B7H3A8</accession>
<reference evidence="1 2" key="1">
    <citation type="submission" date="2019-05" db="EMBL/GenBank/DDBJ databases">
        <title>Another draft genome of Portunus trituberculatus and its Hox gene families provides insights of decapod evolution.</title>
        <authorList>
            <person name="Jeong J.-H."/>
            <person name="Song I."/>
            <person name="Kim S."/>
            <person name="Choi T."/>
            <person name="Kim D."/>
            <person name="Ryu S."/>
            <person name="Kim W."/>
        </authorList>
    </citation>
    <scope>NUCLEOTIDE SEQUENCE [LARGE SCALE GENOMIC DNA]</scope>
    <source>
        <tissue evidence="1">Muscle</tissue>
    </source>
</reference>